<dbReference type="Gene3D" id="3.40.50.620">
    <property type="entry name" value="HUPs"/>
    <property type="match status" value="1"/>
</dbReference>
<comment type="similarity">
    <text evidence="10">Belongs to the NadD family.</text>
</comment>
<keyword evidence="3 10" id="KW-0662">Pyridine nucleotide biosynthesis</keyword>
<dbReference type="UniPathway" id="UPA00253">
    <property type="reaction ID" value="UER00332"/>
</dbReference>
<evidence type="ECO:0000256" key="10">
    <source>
        <dbReference type="HAMAP-Rule" id="MF_00244"/>
    </source>
</evidence>
<dbReference type="HAMAP" id="MF_00244">
    <property type="entry name" value="NaMN_adenylyltr"/>
    <property type="match status" value="1"/>
</dbReference>
<evidence type="ECO:0000313" key="13">
    <source>
        <dbReference type="Proteomes" id="UP000177171"/>
    </source>
</evidence>
<dbReference type="PANTHER" id="PTHR39321:SF3">
    <property type="entry name" value="PHOSPHOPANTETHEINE ADENYLYLTRANSFERASE"/>
    <property type="match status" value="1"/>
</dbReference>
<evidence type="ECO:0000313" key="12">
    <source>
        <dbReference type="EMBL" id="OHA12695.1"/>
    </source>
</evidence>
<gene>
    <name evidence="10" type="primary">nadD</name>
    <name evidence="12" type="ORF">A3G49_00270</name>
</gene>
<comment type="caution">
    <text evidence="12">The sequence shown here is derived from an EMBL/GenBank/DDBJ whole genome shotgun (WGS) entry which is preliminary data.</text>
</comment>
<dbReference type="EMBL" id="MHQY01000044">
    <property type="protein sequence ID" value="OHA12695.1"/>
    <property type="molecule type" value="Genomic_DNA"/>
</dbReference>
<dbReference type="InterPro" id="IPR014729">
    <property type="entry name" value="Rossmann-like_a/b/a_fold"/>
</dbReference>
<keyword evidence="4 10" id="KW-0808">Transferase</keyword>
<dbReference type="InterPro" id="IPR005248">
    <property type="entry name" value="NadD/NMNAT"/>
</dbReference>
<dbReference type="Pfam" id="PF01467">
    <property type="entry name" value="CTP_transf_like"/>
    <property type="match status" value="1"/>
</dbReference>
<name>A0A1G2LM52_9BACT</name>
<evidence type="ECO:0000256" key="3">
    <source>
        <dbReference type="ARBA" id="ARBA00022642"/>
    </source>
</evidence>
<evidence type="ECO:0000256" key="8">
    <source>
        <dbReference type="ARBA" id="ARBA00023027"/>
    </source>
</evidence>
<evidence type="ECO:0000256" key="7">
    <source>
        <dbReference type="ARBA" id="ARBA00022840"/>
    </source>
</evidence>
<dbReference type="InterPro" id="IPR004821">
    <property type="entry name" value="Cyt_trans-like"/>
</dbReference>
<evidence type="ECO:0000256" key="5">
    <source>
        <dbReference type="ARBA" id="ARBA00022695"/>
    </source>
</evidence>
<keyword evidence="6 10" id="KW-0547">Nucleotide-binding</keyword>
<evidence type="ECO:0000256" key="9">
    <source>
        <dbReference type="ARBA" id="ARBA00048721"/>
    </source>
</evidence>
<comment type="catalytic activity">
    <reaction evidence="9 10">
        <text>nicotinate beta-D-ribonucleotide + ATP + H(+) = deamido-NAD(+) + diphosphate</text>
        <dbReference type="Rhea" id="RHEA:22860"/>
        <dbReference type="ChEBI" id="CHEBI:15378"/>
        <dbReference type="ChEBI" id="CHEBI:30616"/>
        <dbReference type="ChEBI" id="CHEBI:33019"/>
        <dbReference type="ChEBI" id="CHEBI:57502"/>
        <dbReference type="ChEBI" id="CHEBI:58437"/>
        <dbReference type="EC" id="2.7.7.18"/>
    </reaction>
</comment>
<evidence type="ECO:0000256" key="1">
    <source>
        <dbReference type="ARBA" id="ARBA00002324"/>
    </source>
</evidence>
<dbReference type="NCBIfam" id="TIGR00482">
    <property type="entry name" value="nicotinate (nicotinamide) nucleotide adenylyltransferase"/>
    <property type="match status" value="1"/>
</dbReference>
<dbReference type="AlphaFoldDB" id="A0A1G2LM52"/>
<dbReference type="Proteomes" id="UP000177171">
    <property type="component" value="Unassembled WGS sequence"/>
</dbReference>
<comment type="function">
    <text evidence="1 10">Catalyzes the reversible adenylation of nicotinate mononucleotide (NaMN) to nicotinic acid adenine dinucleotide (NaAD).</text>
</comment>
<protein>
    <recommendedName>
        <fullName evidence="10">Probable nicotinate-nucleotide adenylyltransferase</fullName>
        <ecNumber evidence="10">2.7.7.18</ecNumber>
    </recommendedName>
    <alternativeName>
        <fullName evidence="10">Deamido-NAD(+) diphosphorylase</fullName>
    </alternativeName>
    <alternativeName>
        <fullName evidence="10">Deamido-NAD(+) pyrophosphorylase</fullName>
    </alternativeName>
    <alternativeName>
        <fullName evidence="10">Nicotinate mononucleotide adenylyltransferase</fullName>
        <shortName evidence="10">NaMN adenylyltransferase</shortName>
    </alternativeName>
</protein>
<accession>A0A1G2LM52</accession>
<dbReference type="SUPFAM" id="SSF52374">
    <property type="entry name" value="Nucleotidylyl transferase"/>
    <property type="match status" value="1"/>
</dbReference>
<keyword evidence="8 10" id="KW-0520">NAD</keyword>
<comment type="pathway">
    <text evidence="2 10">Cofactor biosynthesis; NAD(+) biosynthesis; deamido-NAD(+) from nicotinate D-ribonucleotide: step 1/1.</text>
</comment>
<proteinExistence type="inferred from homology"/>
<dbReference type="GO" id="GO:0004515">
    <property type="term" value="F:nicotinate-nucleotide adenylyltransferase activity"/>
    <property type="evidence" value="ECO:0007669"/>
    <property type="project" value="UniProtKB-UniRule"/>
</dbReference>
<reference evidence="12 13" key="1">
    <citation type="journal article" date="2016" name="Nat. Commun.">
        <title>Thousands of microbial genomes shed light on interconnected biogeochemical processes in an aquifer system.</title>
        <authorList>
            <person name="Anantharaman K."/>
            <person name="Brown C.T."/>
            <person name="Hug L.A."/>
            <person name="Sharon I."/>
            <person name="Castelle C.J."/>
            <person name="Probst A.J."/>
            <person name="Thomas B.C."/>
            <person name="Singh A."/>
            <person name="Wilkins M.J."/>
            <person name="Karaoz U."/>
            <person name="Brodie E.L."/>
            <person name="Williams K.H."/>
            <person name="Hubbard S.S."/>
            <person name="Banfield J.F."/>
        </authorList>
    </citation>
    <scope>NUCLEOTIDE SEQUENCE [LARGE SCALE GENOMIC DNA]</scope>
</reference>
<feature type="domain" description="Cytidyltransferase-like" evidence="11">
    <location>
        <begin position="11"/>
        <end position="168"/>
    </location>
</feature>
<dbReference type="PANTHER" id="PTHR39321">
    <property type="entry name" value="NICOTINATE-NUCLEOTIDE ADENYLYLTRANSFERASE-RELATED"/>
    <property type="match status" value="1"/>
</dbReference>
<keyword evidence="7 10" id="KW-0067">ATP-binding</keyword>
<dbReference type="GO" id="GO:0005524">
    <property type="term" value="F:ATP binding"/>
    <property type="evidence" value="ECO:0007669"/>
    <property type="project" value="UniProtKB-KW"/>
</dbReference>
<dbReference type="EC" id="2.7.7.18" evidence="10"/>
<evidence type="ECO:0000256" key="6">
    <source>
        <dbReference type="ARBA" id="ARBA00022741"/>
    </source>
</evidence>
<keyword evidence="5 10" id="KW-0548">Nucleotidyltransferase</keyword>
<evidence type="ECO:0000259" key="11">
    <source>
        <dbReference type="Pfam" id="PF01467"/>
    </source>
</evidence>
<organism evidence="12 13">
    <name type="scientific">Candidatus Sungbacteria bacterium RIFCSPLOWO2_12_FULL_41_11</name>
    <dbReference type="NCBI Taxonomy" id="1802286"/>
    <lineage>
        <taxon>Bacteria</taxon>
        <taxon>Candidatus Sungiibacteriota</taxon>
    </lineage>
</organism>
<dbReference type="CDD" id="cd02165">
    <property type="entry name" value="NMNAT"/>
    <property type="match status" value="1"/>
</dbReference>
<dbReference type="GO" id="GO:0009435">
    <property type="term" value="P:NAD+ biosynthetic process"/>
    <property type="evidence" value="ECO:0007669"/>
    <property type="project" value="UniProtKB-UniRule"/>
</dbReference>
<evidence type="ECO:0000256" key="4">
    <source>
        <dbReference type="ARBA" id="ARBA00022679"/>
    </source>
</evidence>
<sequence>MRVGILGSACDPPHKAHIKMAEVAQKELKLDRVIIIPTKVPPHKDLPLVPQGMRLKMAKLAVGGRKNWIVSDMELKRKGKSYTRDTIHDLKKFYPKDKIFWIVGSDAIVSMPWKWKGGWGILDLCKFVVFPRLGYSLKKVPKNILKKVIVLKPITRNLEEISSTKIRDMFKKKKSSLKYIDRKVYGFIKKYKLYMTQL</sequence>
<evidence type="ECO:0000256" key="2">
    <source>
        <dbReference type="ARBA" id="ARBA00005019"/>
    </source>
</evidence>